<proteinExistence type="predicted"/>
<dbReference type="GO" id="GO:0071949">
    <property type="term" value="F:FAD binding"/>
    <property type="evidence" value="ECO:0007669"/>
    <property type="project" value="InterPro"/>
</dbReference>
<dbReference type="RefSeq" id="WP_095982088.1">
    <property type="nucleotide sequence ID" value="NZ_CP022163.1"/>
</dbReference>
<dbReference type="PANTHER" id="PTHR42685">
    <property type="entry name" value="GERANYLGERANYL DIPHOSPHATE REDUCTASE"/>
    <property type="match status" value="1"/>
</dbReference>
<evidence type="ECO:0000259" key="1">
    <source>
        <dbReference type="Pfam" id="PF01494"/>
    </source>
</evidence>
<feature type="domain" description="FAD-binding" evidence="1">
    <location>
        <begin position="4"/>
        <end position="186"/>
    </location>
</feature>
<evidence type="ECO:0000313" key="2">
    <source>
        <dbReference type="EMBL" id="ATB34151.1"/>
    </source>
</evidence>
<evidence type="ECO:0000313" key="3">
    <source>
        <dbReference type="Proteomes" id="UP000217289"/>
    </source>
</evidence>
<sequence>MEHVDVVIIGSGPAGISAALSLQKLAPELMGRTLVLEKGTHPREKLCGGGVTALVDPLLQWLDIPWERFDSPHMAVRTAHLRFEGCDVTLRFPGGKAPVFRVFQRSEFDARLVDIARERGVRIQEDTSVLGMERVAEGLVLRTSKGDFHAKVVIGADGSKSLVRRWMDLPSTGQAAPVSRLMEVLTPEVAERTPEFTEQSAVFDFSRVPDGMQGYLWDFPSFVEGRPMMNRGIFDSRLLHDRPLASLVPMLDDYLSARDRSLAECELKGHPERYYEIDGTYSVPRILLVGDAAGVDPMAGEGISWGMKYGPLAAEEVRQAFATGDFSFKGYSQRVAESEMGQGLAARVRLARFLYSRSRRFYRIAWPVLRQLTRGLNAVSDGYARISRA</sequence>
<dbReference type="Gene3D" id="3.50.50.60">
    <property type="entry name" value="FAD/NAD(P)-binding domain"/>
    <property type="match status" value="1"/>
</dbReference>
<dbReference type="Proteomes" id="UP000217289">
    <property type="component" value="Chromosome"/>
</dbReference>
<reference evidence="2 3" key="1">
    <citation type="submission" date="2017-06" db="EMBL/GenBank/DDBJ databases">
        <authorList>
            <person name="Kim H.J."/>
            <person name="Triplett B.A."/>
        </authorList>
    </citation>
    <scope>NUCLEOTIDE SEQUENCE [LARGE SCALE GENOMIC DNA]</scope>
    <source>
        <strain evidence="2 3">DSM 14713</strain>
    </source>
</reference>
<keyword evidence="3" id="KW-1185">Reference proteome</keyword>
<accession>A0A250ISK8</accession>
<dbReference type="KEGG" id="mbd:MEBOL_007652"/>
<dbReference type="InterPro" id="IPR050407">
    <property type="entry name" value="Geranylgeranyl_reductase"/>
</dbReference>
<dbReference type="InterPro" id="IPR002938">
    <property type="entry name" value="FAD-bd"/>
</dbReference>
<dbReference type="AlphaFoldDB" id="A0A250ISK8"/>
<dbReference type="Pfam" id="PF01494">
    <property type="entry name" value="FAD_binding_3"/>
    <property type="match status" value="1"/>
</dbReference>
<dbReference type="InterPro" id="IPR036188">
    <property type="entry name" value="FAD/NAD-bd_sf"/>
</dbReference>
<dbReference type="OrthoDB" id="9772594at2"/>
<organism evidence="2 3">
    <name type="scientific">Melittangium boletus DSM 14713</name>
    <dbReference type="NCBI Taxonomy" id="1294270"/>
    <lineage>
        <taxon>Bacteria</taxon>
        <taxon>Pseudomonadati</taxon>
        <taxon>Myxococcota</taxon>
        <taxon>Myxococcia</taxon>
        <taxon>Myxococcales</taxon>
        <taxon>Cystobacterineae</taxon>
        <taxon>Archangiaceae</taxon>
        <taxon>Melittangium</taxon>
    </lineage>
</organism>
<protein>
    <recommendedName>
        <fullName evidence="1">FAD-binding domain-containing protein</fullName>
    </recommendedName>
</protein>
<dbReference type="PRINTS" id="PR00420">
    <property type="entry name" value="RNGMNOXGNASE"/>
</dbReference>
<dbReference type="EMBL" id="CP022163">
    <property type="protein sequence ID" value="ATB34151.1"/>
    <property type="molecule type" value="Genomic_DNA"/>
</dbReference>
<gene>
    <name evidence="2" type="ORF">MEBOL_007652</name>
</gene>
<dbReference type="PANTHER" id="PTHR42685:SF22">
    <property type="entry name" value="CONDITIONED MEDIUM FACTOR RECEPTOR 1"/>
    <property type="match status" value="1"/>
</dbReference>
<name>A0A250ISK8_9BACT</name>
<dbReference type="SUPFAM" id="SSF51905">
    <property type="entry name" value="FAD/NAD(P)-binding domain"/>
    <property type="match status" value="1"/>
</dbReference>